<keyword evidence="3 14" id="KW-1003">Cell membrane</keyword>
<keyword evidence="9 14" id="KW-0472">Membrane</keyword>
<feature type="transmembrane region" description="Helical" evidence="14">
    <location>
        <begin position="93"/>
        <end position="112"/>
    </location>
</feature>
<name>A0AAW7YS42_9STAP</name>
<dbReference type="EMBL" id="JAUOQO010000009">
    <property type="protein sequence ID" value="MDO6574567.1"/>
    <property type="molecule type" value="Genomic_DNA"/>
</dbReference>
<organism evidence="15 16">
    <name type="scientific">Staphylococcus pasteuri_A</name>
    <dbReference type="NCBI Taxonomy" id="3062664"/>
    <lineage>
        <taxon>Bacteria</taxon>
        <taxon>Bacillati</taxon>
        <taxon>Bacillota</taxon>
        <taxon>Bacilli</taxon>
        <taxon>Bacillales</taxon>
        <taxon>Staphylococcaceae</taxon>
        <taxon>Staphylococcus</taxon>
    </lineage>
</organism>
<dbReference type="Pfam" id="PF02537">
    <property type="entry name" value="CRCB"/>
    <property type="match status" value="1"/>
</dbReference>
<dbReference type="PANTHER" id="PTHR28259">
    <property type="entry name" value="FLUORIDE EXPORT PROTEIN 1-RELATED"/>
    <property type="match status" value="1"/>
</dbReference>
<keyword evidence="2 14" id="KW-0813">Transport</keyword>
<reference evidence="15" key="1">
    <citation type="submission" date="2023-07" db="EMBL/GenBank/DDBJ databases">
        <title>Genome content predicts the carbon catabolic preferences of heterotrophic bacteria.</title>
        <authorList>
            <person name="Gralka M."/>
        </authorList>
    </citation>
    <scope>NUCLEOTIDE SEQUENCE</scope>
    <source>
        <strain evidence="15">E2R20</strain>
    </source>
</reference>
<dbReference type="RefSeq" id="WP_017637312.1">
    <property type="nucleotide sequence ID" value="NZ_JAUOQO010000009.1"/>
</dbReference>
<evidence type="ECO:0000313" key="16">
    <source>
        <dbReference type="Proteomes" id="UP001170310"/>
    </source>
</evidence>
<evidence type="ECO:0000313" key="15">
    <source>
        <dbReference type="EMBL" id="MDO6574567.1"/>
    </source>
</evidence>
<dbReference type="NCBIfam" id="NF010797">
    <property type="entry name" value="PRK14201.1"/>
    <property type="match status" value="1"/>
</dbReference>
<keyword evidence="16" id="KW-1185">Reference proteome</keyword>
<evidence type="ECO:0000256" key="9">
    <source>
        <dbReference type="ARBA" id="ARBA00023136"/>
    </source>
</evidence>
<comment type="subcellular location">
    <subcellularLocation>
        <location evidence="1 14">Cell membrane</location>
        <topology evidence="1 14">Multi-pass membrane protein</topology>
    </subcellularLocation>
</comment>
<feature type="transmembrane region" description="Helical" evidence="14">
    <location>
        <begin position="64"/>
        <end position="81"/>
    </location>
</feature>
<sequence>MQYLYIFVGGAFGALLRYLLSFFNHGHQLPIGTLTANIIGAFLMGFFTALSIKLFQSHPLFKKAITTGFMGALTTFSTFQFELVQMYNQQNWMLLIIYAVISYILCILLCLLGKKLGERL</sequence>
<evidence type="ECO:0000256" key="2">
    <source>
        <dbReference type="ARBA" id="ARBA00022448"/>
    </source>
</evidence>
<accession>A0AAW7YS42</accession>
<evidence type="ECO:0000256" key="11">
    <source>
        <dbReference type="ARBA" id="ARBA00035120"/>
    </source>
</evidence>
<protein>
    <recommendedName>
        <fullName evidence="14">Fluoride-specific ion channel FluC</fullName>
    </recommendedName>
</protein>
<feature type="binding site" evidence="14">
    <location>
        <position position="71"/>
    </location>
    <ligand>
        <name>Na(+)</name>
        <dbReference type="ChEBI" id="CHEBI:29101"/>
        <note>structural</note>
    </ligand>
</feature>
<comment type="activity regulation">
    <text evidence="14">Na(+) is not transported, but it plays an essential structural role and its presence is essential for fluoride channel function.</text>
</comment>
<keyword evidence="10 14" id="KW-0407">Ion channel</keyword>
<comment type="catalytic activity">
    <reaction evidence="12">
        <text>fluoride(in) = fluoride(out)</text>
        <dbReference type="Rhea" id="RHEA:76159"/>
        <dbReference type="ChEBI" id="CHEBI:17051"/>
    </reaction>
    <physiologicalReaction direction="left-to-right" evidence="12">
        <dbReference type="Rhea" id="RHEA:76160"/>
    </physiologicalReaction>
</comment>
<dbReference type="GO" id="GO:0140114">
    <property type="term" value="P:cellular detoxification of fluoride"/>
    <property type="evidence" value="ECO:0007669"/>
    <property type="project" value="UniProtKB-UniRule"/>
</dbReference>
<comment type="function">
    <text evidence="13 14">Fluoride-specific ion channel. Important for reducing fluoride concentration in the cell, thus reducing its toxicity.</text>
</comment>
<evidence type="ECO:0000256" key="14">
    <source>
        <dbReference type="HAMAP-Rule" id="MF_00454"/>
    </source>
</evidence>
<keyword evidence="8 14" id="KW-0406">Ion transport</keyword>
<evidence type="ECO:0000256" key="13">
    <source>
        <dbReference type="ARBA" id="ARBA00049940"/>
    </source>
</evidence>
<keyword evidence="6 14" id="KW-1133">Transmembrane helix</keyword>
<evidence type="ECO:0000256" key="6">
    <source>
        <dbReference type="ARBA" id="ARBA00022989"/>
    </source>
</evidence>
<keyword evidence="7 14" id="KW-0915">Sodium</keyword>
<evidence type="ECO:0000256" key="7">
    <source>
        <dbReference type="ARBA" id="ARBA00023053"/>
    </source>
</evidence>
<evidence type="ECO:0000256" key="4">
    <source>
        <dbReference type="ARBA" id="ARBA00022692"/>
    </source>
</evidence>
<keyword evidence="5 14" id="KW-0479">Metal-binding</keyword>
<feature type="transmembrane region" description="Helical" evidence="14">
    <location>
        <begin position="29"/>
        <end position="52"/>
    </location>
</feature>
<keyword evidence="4 14" id="KW-0812">Transmembrane</keyword>
<proteinExistence type="inferred from homology"/>
<dbReference type="InterPro" id="IPR003691">
    <property type="entry name" value="FluC"/>
</dbReference>
<comment type="similarity">
    <text evidence="11 14">Belongs to the fluoride channel Fluc/FEX (TC 1.A.43) family.</text>
</comment>
<evidence type="ECO:0000256" key="8">
    <source>
        <dbReference type="ARBA" id="ARBA00023065"/>
    </source>
</evidence>
<feature type="binding site" evidence="14">
    <location>
        <position position="74"/>
    </location>
    <ligand>
        <name>Na(+)</name>
        <dbReference type="ChEBI" id="CHEBI:29101"/>
        <note>structural</note>
    </ligand>
</feature>
<evidence type="ECO:0000256" key="3">
    <source>
        <dbReference type="ARBA" id="ARBA00022475"/>
    </source>
</evidence>
<evidence type="ECO:0000256" key="5">
    <source>
        <dbReference type="ARBA" id="ARBA00022723"/>
    </source>
</evidence>
<comment type="caution">
    <text evidence="15">The sequence shown here is derived from an EMBL/GenBank/DDBJ whole genome shotgun (WGS) entry which is preliminary data.</text>
</comment>
<evidence type="ECO:0000256" key="10">
    <source>
        <dbReference type="ARBA" id="ARBA00023303"/>
    </source>
</evidence>
<evidence type="ECO:0000256" key="12">
    <source>
        <dbReference type="ARBA" id="ARBA00035585"/>
    </source>
</evidence>
<dbReference type="GO" id="GO:0062054">
    <property type="term" value="F:fluoride channel activity"/>
    <property type="evidence" value="ECO:0007669"/>
    <property type="project" value="UniProtKB-UniRule"/>
</dbReference>
<dbReference type="Proteomes" id="UP001170310">
    <property type="component" value="Unassembled WGS sequence"/>
</dbReference>
<dbReference type="NCBIfam" id="TIGR00494">
    <property type="entry name" value="crcB"/>
    <property type="match status" value="1"/>
</dbReference>
<dbReference type="HAMAP" id="MF_00454">
    <property type="entry name" value="FluC"/>
    <property type="match status" value="1"/>
</dbReference>
<dbReference type="PANTHER" id="PTHR28259:SF16">
    <property type="entry name" value="FLUORIDE-SPECIFIC ION CHANNEL FLUC 2"/>
    <property type="match status" value="1"/>
</dbReference>
<dbReference type="GO" id="GO:0046872">
    <property type="term" value="F:metal ion binding"/>
    <property type="evidence" value="ECO:0007669"/>
    <property type="project" value="UniProtKB-KW"/>
</dbReference>
<gene>
    <name evidence="14 15" type="primary">crcB</name>
    <name evidence="14" type="synonym">fluC</name>
    <name evidence="15" type="ORF">Q4528_10485</name>
</gene>
<evidence type="ECO:0000256" key="1">
    <source>
        <dbReference type="ARBA" id="ARBA00004651"/>
    </source>
</evidence>
<dbReference type="GO" id="GO:0005886">
    <property type="term" value="C:plasma membrane"/>
    <property type="evidence" value="ECO:0007669"/>
    <property type="project" value="UniProtKB-SubCell"/>
</dbReference>
<dbReference type="AlphaFoldDB" id="A0AAW7YS42"/>
<feature type="transmembrane region" description="Helical" evidence="14">
    <location>
        <begin position="5"/>
        <end position="23"/>
    </location>
</feature>